<sequence>MAPVPEVAGVALAVPKTPRSLSRHAVFHRFPTSFSRTPAASPEAYRLIQVWVHKERRPTLAKLSP</sequence>
<evidence type="ECO:0000313" key="2">
    <source>
        <dbReference type="Proteomes" id="UP000008181"/>
    </source>
</evidence>
<organism evidence="1 2">
    <name type="scientific">Thermothielavioides terrestris (strain ATCC 38088 / NRRL 8126)</name>
    <name type="common">Thielavia terrestris</name>
    <dbReference type="NCBI Taxonomy" id="578455"/>
    <lineage>
        <taxon>Eukaryota</taxon>
        <taxon>Fungi</taxon>
        <taxon>Dikarya</taxon>
        <taxon>Ascomycota</taxon>
        <taxon>Pezizomycotina</taxon>
        <taxon>Sordariomycetes</taxon>
        <taxon>Sordariomycetidae</taxon>
        <taxon>Sordariales</taxon>
        <taxon>Chaetomiaceae</taxon>
        <taxon>Thermothielavioides</taxon>
        <taxon>Thermothielavioides terrestris</taxon>
    </lineage>
</organism>
<proteinExistence type="predicted"/>
<protein>
    <submittedName>
        <fullName evidence="1">Uncharacterized protein</fullName>
    </submittedName>
</protein>
<accession>G2R9J4</accession>
<name>G2R9J4_THETT</name>
<dbReference type="HOGENOM" id="CLU_2851305_0_0_1"/>
<dbReference type="AlphaFoldDB" id="G2R9J4"/>
<reference evidence="1 2" key="1">
    <citation type="journal article" date="2011" name="Nat. Biotechnol.">
        <title>Comparative genomic analysis of the thermophilic biomass-degrading fungi Myceliophthora thermophila and Thielavia terrestris.</title>
        <authorList>
            <person name="Berka R.M."/>
            <person name="Grigoriev I.V."/>
            <person name="Otillar R."/>
            <person name="Salamov A."/>
            <person name="Grimwood J."/>
            <person name="Reid I."/>
            <person name="Ishmael N."/>
            <person name="John T."/>
            <person name="Darmond C."/>
            <person name="Moisan M.-C."/>
            <person name="Henrissat B."/>
            <person name="Coutinho P.M."/>
            <person name="Lombard V."/>
            <person name="Natvig D.O."/>
            <person name="Lindquist E."/>
            <person name="Schmutz J."/>
            <person name="Lucas S."/>
            <person name="Harris P."/>
            <person name="Powlowski J."/>
            <person name="Bellemare A."/>
            <person name="Taylor D."/>
            <person name="Butler G."/>
            <person name="de Vries R.P."/>
            <person name="Allijn I.E."/>
            <person name="van den Brink J."/>
            <person name="Ushinsky S."/>
            <person name="Storms R."/>
            <person name="Powell A.J."/>
            <person name="Paulsen I.T."/>
            <person name="Elbourne L.D.H."/>
            <person name="Baker S.E."/>
            <person name="Magnuson J."/>
            <person name="LaBoissiere S."/>
            <person name="Clutterbuck A.J."/>
            <person name="Martinez D."/>
            <person name="Wogulis M."/>
            <person name="de Leon A.L."/>
            <person name="Rey M.W."/>
            <person name="Tsang A."/>
        </authorList>
    </citation>
    <scope>NUCLEOTIDE SEQUENCE [LARGE SCALE GENOMIC DNA]</scope>
    <source>
        <strain evidence="2">ATCC 38088 / NRRL 8126</strain>
    </source>
</reference>
<evidence type="ECO:0000313" key="1">
    <source>
        <dbReference type="EMBL" id="AEO69538.1"/>
    </source>
</evidence>
<dbReference type="Proteomes" id="UP000008181">
    <property type="component" value="Chromosome 4"/>
</dbReference>
<dbReference type="GeneID" id="11519949"/>
<dbReference type="RefSeq" id="XP_003655874.1">
    <property type="nucleotide sequence ID" value="XM_003655826.1"/>
</dbReference>
<gene>
    <name evidence="1" type="ORF">THITE_2120082</name>
</gene>
<keyword evidence="2" id="KW-1185">Reference proteome</keyword>
<dbReference type="KEGG" id="ttt:THITE_2120082"/>
<dbReference type="EMBL" id="CP003012">
    <property type="protein sequence ID" value="AEO69538.1"/>
    <property type="molecule type" value="Genomic_DNA"/>
</dbReference>